<evidence type="ECO:0000313" key="1">
    <source>
        <dbReference type="EMBL" id="CAB4564122.1"/>
    </source>
</evidence>
<sequence>MAAENRGSFTRATASSALASVRSAITIDSINDLRDAILAIALPTPPAPITRAFMTFNSKRIIVSLSQR</sequence>
<dbReference type="AlphaFoldDB" id="A0A6J6DIU4"/>
<name>A0A6J6DIU4_9ZZZZ</name>
<protein>
    <submittedName>
        <fullName evidence="1">Unannotated protein</fullName>
    </submittedName>
</protein>
<reference evidence="1" key="1">
    <citation type="submission" date="2020-05" db="EMBL/GenBank/DDBJ databases">
        <authorList>
            <person name="Chiriac C."/>
            <person name="Salcher M."/>
            <person name="Ghai R."/>
            <person name="Kavagutti S V."/>
        </authorList>
    </citation>
    <scope>NUCLEOTIDE SEQUENCE</scope>
</reference>
<dbReference type="EMBL" id="CAEZTE010000034">
    <property type="protein sequence ID" value="CAB4564122.1"/>
    <property type="molecule type" value="Genomic_DNA"/>
</dbReference>
<proteinExistence type="predicted"/>
<gene>
    <name evidence="1" type="ORF">UFOPK1599_00741</name>
</gene>
<organism evidence="1">
    <name type="scientific">freshwater metagenome</name>
    <dbReference type="NCBI Taxonomy" id="449393"/>
    <lineage>
        <taxon>unclassified sequences</taxon>
        <taxon>metagenomes</taxon>
        <taxon>ecological metagenomes</taxon>
    </lineage>
</organism>
<accession>A0A6J6DIU4</accession>